<dbReference type="GO" id="GO:0016020">
    <property type="term" value="C:membrane"/>
    <property type="evidence" value="ECO:0007669"/>
    <property type="project" value="UniProtKB-SubCell"/>
</dbReference>
<dbReference type="EMBL" id="AM421808">
    <property type="protein sequence ID" value="CAM09948.1"/>
    <property type="molecule type" value="Genomic_DNA"/>
</dbReference>
<reference evidence="6 7" key="1">
    <citation type="journal article" date="2007" name="PLoS Genet.">
        <title>Meningococcal genetic variation mechanisms viewed through comparative analysis of serogroup C strain FAM18.</title>
        <authorList>
            <person name="Bentley S.D."/>
            <person name="Vernikos G.S."/>
            <person name="Snyder L.A.S."/>
            <person name="Churcher C."/>
            <person name="Arrowsmith C."/>
            <person name="Chillingworth T."/>
            <person name="Cronin A."/>
            <person name="Davis P.H."/>
            <person name="Holroyd N.E."/>
            <person name="Jagels K."/>
            <person name="Maddison M."/>
            <person name="Moule S."/>
            <person name="Rabbinowitsch E."/>
            <person name="Sharp S."/>
            <person name="Unwin L."/>
            <person name="Whitehead S."/>
            <person name="Quail M.A."/>
            <person name="Achtman M."/>
            <person name="Barrell B."/>
            <person name="Saunders N.J."/>
            <person name="Parkhill J."/>
        </authorList>
    </citation>
    <scope>NUCLEOTIDE SEQUENCE [LARGE SCALE GENOMIC DNA]</scope>
    <source>
        <strain evidence="7">ATCC 700532 / DSM 15464 / FAM18</strain>
    </source>
</reference>
<evidence type="ECO:0000313" key="6">
    <source>
        <dbReference type="EMBL" id="CAM09948.1"/>
    </source>
</evidence>
<feature type="transmembrane region" description="Helical" evidence="5">
    <location>
        <begin position="238"/>
        <end position="259"/>
    </location>
</feature>
<dbReference type="InterPro" id="IPR038770">
    <property type="entry name" value="Na+/solute_symporter_sf"/>
</dbReference>
<sequence>MYACLPLKTNTQRIIMNILSKISSFIGKTFSLWAALFAAAAFFAPDTFKWAGPYIPWLLGIIMFGMGLTLKPSDFDILFKHPKAVIIGVIAQFAIIPATAWLLSKLLNLPAEIAVGVILVGCCPGGTASNVMTYLARGNVALSVAVTSVSTLISPLLTPAIFLMLAGEMLEIQAAGMLMSIVKMVLLPIVLGLIVHKVLGSKTEKLTDALPLVSVAAIVLIIGAVVGASKGKIMESGLLIFAVVALHNGIGYLLGFFAAKWTGLPYDAQKTLAIEVGMQNSGLAAALAAAHFAAAPVVAVPGALFSVWHNISGSLLATYWAAKAGKHKKP</sequence>
<comment type="subcellular location">
    <subcellularLocation>
        <location evidence="1">Membrane</location>
        <topology evidence="1">Multi-pass membrane protein</topology>
    </subcellularLocation>
</comment>
<feature type="transmembrane region" description="Helical" evidence="5">
    <location>
        <begin position="206"/>
        <end position="226"/>
    </location>
</feature>
<keyword evidence="3 5" id="KW-1133">Transmembrane helix</keyword>
<evidence type="ECO:0000256" key="2">
    <source>
        <dbReference type="ARBA" id="ARBA00022692"/>
    </source>
</evidence>
<dbReference type="AlphaFoldDB" id="A1KSW7"/>
<feature type="transmembrane region" description="Helical" evidence="5">
    <location>
        <begin position="82"/>
        <end position="103"/>
    </location>
</feature>
<feature type="transmembrane region" description="Helical" evidence="5">
    <location>
        <begin position="25"/>
        <end position="44"/>
    </location>
</feature>
<dbReference type="InterPro" id="IPR004710">
    <property type="entry name" value="Bilac:Na_transpt"/>
</dbReference>
<dbReference type="Gene3D" id="1.20.1530.20">
    <property type="match status" value="1"/>
</dbReference>
<dbReference type="InterPro" id="IPR002657">
    <property type="entry name" value="BilAc:Na_symport/Acr3"/>
</dbReference>
<dbReference type="HOGENOM" id="CLU_034788_1_1_4"/>
<feature type="transmembrane region" description="Helical" evidence="5">
    <location>
        <begin position="50"/>
        <end position="70"/>
    </location>
</feature>
<feature type="transmembrane region" description="Helical" evidence="5">
    <location>
        <begin position="305"/>
        <end position="322"/>
    </location>
</feature>
<evidence type="ECO:0000313" key="7">
    <source>
        <dbReference type="Proteomes" id="UP000002286"/>
    </source>
</evidence>
<feature type="transmembrane region" description="Helical" evidence="5">
    <location>
        <begin position="172"/>
        <end position="194"/>
    </location>
</feature>
<proteinExistence type="predicted"/>
<name>A1KSW7_NEIMF</name>
<feature type="transmembrane region" description="Helical" evidence="5">
    <location>
        <begin position="140"/>
        <end position="166"/>
    </location>
</feature>
<dbReference type="Proteomes" id="UP000002286">
    <property type="component" value="Chromosome"/>
</dbReference>
<dbReference type="Pfam" id="PF01758">
    <property type="entry name" value="SBF"/>
    <property type="match status" value="1"/>
</dbReference>
<keyword evidence="2 5" id="KW-0812">Transmembrane</keyword>
<evidence type="ECO:0000256" key="5">
    <source>
        <dbReference type="SAM" id="Phobius"/>
    </source>
</evidence>
<dbReference type="PANTHER" id="PTHR10361">
    <property type="entry name" value="SODIUM-BILE ACID COTRANSPORTER"/>
    <property type="match status" value="1"/>
</dbReference>
<evidence type="ECO:0000256" key="4">
    <source>
        <dbReference type="ARBA" id="ARBA00023136"/>
    </source>
</evidence>
<accession>A1KSW7</accession>
<gene>
    <name evidence="6" type="ordered locus">NMC0655</name>
</gene>
<feature type="transmembrane region" description="Helical" evidence="5">
    <location>
        <begin position="109"/>
        <end position="128"/>
    </location>
</feature>
<organism evidence="6 7">
    <name type="scientific">Neisseria meningitidis serogroup C / serotype 2a (strain ATCC 700532 / DSM 15464 / FAM18)</name>
    <dbReference type="NCBI Taxonomy" id="272831"/>
    <lineage>
        <taxon>Bacteria</taxon>
        <taxon>Pseudomonadati</taxon>
        <taxon>Pseudomonadota</taxon>
        <taxon>Betaproteobacteria</taxon>
        <taxon>Neisseriales</taxon>
        <taxon>Neisseriaceae</taxon>
        <taxon>Neisseria</taxon>
    </lineage>
</organism>
<feature type="transmembrane region" description="Helical" evidence="5">
    <location>
        <begin position="280"/>
        <end position="299"/>
    </location>
</feature>
<evidence type="ECO:0000256" key="3">
    <source>
        <dbReference type="ARBA" id="ARBA00022989"/>
    </source>
</evidence>
<keyword evidence="4 5" id="KW-0472">Membrane</keyword>
<protein>
    <submittedName>
        <fullName evidence="6">Transmembrane transport protein</fullName>
    </submittedName>
</protein>
<dbReference type="PANTHER" id="PTHR10361:SF28">
    <property type="entry name" value="P3 PROTEIN-RELATED"/>
    <property type="match status" value="1"/>
</dbReference>
<dbReference type="KEGG" id="nmc:NMC0655"/>
<evidence type="ECO:0000256" key="1">
    <source>
        <dbReference type="ARBA" id="ARBA00004141"/>
    </source>
</evidence>